<evidence type="ECO:0000313" key="3">
    <source>
        <dbReference type="Proteomes" id="UP001220395"/>
    </source>
</evidence>
<evidence type="ECO:0000259" key="1">
    <source>
        <dbReference type="Pfam" id="PF13946"/>
    </source>
</evidence>
<dbReference type="Proteomes" id="UP001220395">
    <property type="component" value="Chromosome"/>
</dbReference>
<protein>
    <submittedName>
        <fullName evidence="2">DUF4214 domain-containing protein</fullName>
    </submittedName>
</protein>
<keyword evidence="3" id="KW-1185">Reference proteome</keyword>
<evidence type="ECO:0000313" key="2">
    <source>
        <dbReference type="EMBL" id="WCT74844.1"/>
    </source>
</evidence>
<name>A0ABY7TSJ8_9SPHN</name>
<gene>
    <name evidence="2" type="ORF">PQ455_06395</name>
</gene>
<sequence length="300" mass="32826">MEEIEAIYCLILGRRGESLGVLDRFIGMSILEAVFTVLDSEEFGVSILKELNKGAVLPHENLAPSDWYNILDVFSRAQLSRDVGIEHVVSPADLADCRNVVDFAYWEGFWRAPDPGGQAHYELGLAAGNSPVDVIESIGQSSEAADKGRTIRISDDFDEADINSDFIKLSYMALLNREADEGGLSHHLRALQSGTANRRAVFADLLQSAEGVIIRKNRPGGEAIVWYSPLAILMTSPFIERSILQLYGEAGRDFISALRHRDIRGVAGEVATVAEAASDVYRGRPALSDAMALAIYENLV</sequence>
<reference evidence="2 3" key="1">
    <citation type="submission" date="2023-02" db="EMBL/GenBank/DDBJ databases">
        <title>Genome sequence of Sphingomonas naphthae.</title>
        <authorList>
            <person name="Kim S."/>
            <person name="Heo J."/>
            <person name="Kwon S.-W."/>
        </authorList>
    </citation>
    <scope>NUCLEOTIDE SEQUENCE [LARGE SCALE GENOMIC DNA]</scope>
    <source>
        <strain evidence="2 3">KACC 18716</strain>
    </source>
</reference>
<dbReference type="Gene3D" id="1.10.3130.20">
    <property type="entry name" value="Phycobilisome linker domain"/>
    <property type="match status" value="1"/>
</dbReference>
<accession>A0ABY7TSJ8</accession>
<dbReference type="EMBL" id="CP117411">
    <property type="protein sequence ID" value="WCT74844.1"/>
    <property type="molecule type" value="Genomic_DNA"/>
</dbReference>
<organism evidence="2 3">
    <name type="scientific">Sphingomonas naphthae</name>
    <dbReference type="NCBI Taxonomy" id="1813468"/>
    <lineage>
        <taxon>Bacteria</taxon>
        <taxon>Pseudomonadati</taxon>
        <taxon>Pseudomonadota</taxon>
        <taxon>Alphaproteobacteria</taxon>
        <taxon>Sphingomonadales</taxon>
        <taxon>Sphingomonadaceae</taxon>
        <taxon>Sphingomonas</taxon>
    </lineage>
</organism>
<feature type="domain" description="DUF4214" evidence="1">
    <location>
        <begin position="154"/>
        <end position="210"/>
    </location>
</feature>
<dbReference type="RefSeq" id="WP_273690222.1">
    <property type="nucleotide sequence ID" value="NZ_CP117411.1"/>
</dbReference>
<dbReference type="Pfam" id="PF13946">
    <property type="entry name" value="DUF4214"/>
    <property type="match status" value="1"/>
</dbReference>
<dbReference type="InterPro" id="IPR038255">
    <property type="entry name" value="PBS_linker_sf"/>
</dbReference>
<proteinExistence type="predicted"/>
<dbReference type="InterPro" id="IPR025282">
    <property type="entry name" value="DUF4214"/>
</dbReference>